<name>A0A224Y8S2_9ACAR</name>
<proteinExistence type="predicted"/>
<organism evidence="1">
    <name type="scientific">Rhipicephalus zambeziensis</name>
    <dbReference type="NCBI Taxonomy" id="60191"/>
    <lineage>
        <taxon>Eukaryota</taxon>
        <taxon>Metazoa</taxon>
        <taxon>Ecdysozoa</taxon>
        <taxon>Arthropoda</taxon>
        <taxon>Chelicerata</taxon>
        <taxon>Arachnida</taxon>
        <taxon>Acari</taxon>
        <taxon>Parasitiformes</taxon>
        <taxon>Ixodida</taxon>
        <taxon>Ixodoidea</taxon>
        <taxon>Ixodidae</taxon>
        <taxon>Rhipicephalinae</taxon>
        <taxon>Rhipicephalus</taxon>
        <taxon>Rhipicephalus</taxon>
    </lineage>
</organism>
<protein>
    <submittedName>
        <fullName evidence="1">Uncharacterized protein</fullName>
    </submittedName>
</protein>
<accession>A0A224Y8S2</accession>
<dbReference type="AlphaFoldDB" id="A0A224Y8S2"/>
<evidence type="ECO:0000313" key="1">
    <source>
        <dbReference type="EMBL" id="MAA13195.1"/>
    </source>
</evidence>
<dbReference type="EMBL" id="GFPF01002049">
    <property type="protein sequence ID" value="MAA13195.1"/>
    <property type="molecule type" value="Transcribed_RNA"/>
</dbReference>
<reference evidence="1" key="1">
    <citation type="journal article" date="2017" name="Parasit. Vectors">
        <title>Sialotranscriptomics of Rhipicephalus zambeziensis reveals intricate expression profiles of secretory proteins and suggests tight temporal transcriptional regulation during blood-feeding.</title>
        <authorList>
            <person name="de Castro M.H."/>
            <person name="de Klerk D."/>
            <person name="Pienaar R."/>
            <person name="Rees D.J.G."/>
            <person name="Mans B.J."/>
        </authorList>
    </citation>
    <scope>NUCLEOTIDE SEQUENCE</scope>
    <source>
        <tissue evidence="1">Salivary glands</tissue>
    </source>
</reference>
<sequence>MRAIIAALLQPMGRVAKEILLQSLDLIGPCVGKYPNEMVRTPQASFSVKECGIEEEMAPCFLLRGGVFKERDINSSERQYCLAAETIALGALNTLL</sequence>